<evidence type="ECO:0000313" key="8">
    <source>
        <dbReference type="EMBL" id="KAA8823437.1"/>
    </source>
</evidence>
<name>A0A5J5DU86_9BIFI</name>
<dbReference type="InterPro" id="IPR002716">
    <property type="entry name" value="PIN_dom"/>
</dbReference>
<organism evidence="8 9">
    <name type="scientific">Bifidobacterium vespertilionis</name>
    <dbReference type="NCBI Taxonomy" id="2562524"/>
    <lineage>
        <taxon>Bacteria</taxon>
        <taxon>Bacillati</taxon>
        <taxon>Actinomycetota</taxon>
        <taxon>Actinomycetes</taxon>
        <taxon>Bifidobacteriales</taxon>
        <taxon>Bifidobacteriaceae</taxon>
        <taxon>Bifidobacterium</taxon>
    </lineage>
</organism>
<dbReference type="InterPro" id="IPR029060">
    <property type="entry name" value="PIN-like_dom_sf"/>
</dbReference>
<keyword evidence="4" id="KW-0460">Magnesium</keyword>
<dbReference type="EMBL" id="RZOA01000009">
    <property type="protein sequence ID" value="KAA8823437.1"/>
    <property type="molecule type" value="Genomic_DNA"/>
</dbReference>
<evidence type="ECO:0000313" key="7">
    <source>
        <dbReference type="EMBL" id="KAA8819555.1"/>
    </source>
</evidence>
<dbReference type="Proteomes" id="UP000374630">
    <property type="component" value="Unassembled WGS sequence"/>
</dbReference>
<dbReference type="SUPFAM" id="SSF88723">
    <property type="entry name" value="PIN domain-like"/>
    <property type="match status" value="1"/>
</dbReference>
<evidence type="ECO:0000256" key="2">
    <source>
        <dbReference type="ARBA" id="ARBA00022723"/>
    </source>
</evidence>
<evidence type="ECO:0000259" key="5">
    <source>
        <dbReference type="Pfam" id="PF13470"/>
    </source>
</evidence>
<dbReference type="OrthoDB" id="113459at2"/>
<comment type="caution">
    <text evidence="8">The sequence shown here is derived from an EMBL/GenBank/DDBJ whole genome shotgun (WGS) entry which is preliminary data.</text>
</comment>
<reference evidence="9 10" key="1">
    <citation type="journal article" date="2019" name="Syst. Appl. Microbiol.">
        <title>Characterization of Bifidobacterium species in feaces of the Egyptian fruit bat: Description of B. vespertilionis sp. nov. and B. rousetti sp. nov.</title>
        <authorList>
            <person name="Modesto M."/>
            <person name="Satti M."/>
            <person name="Watanabe K."/>
            <person name="Puglisi E."/>
            <person name="Morelli L."/>
            <person name="Huang C.-H."/>
            <person name="Liou J.-S."/>
            <person name="Miyashita M."/>
            <person name="Tamura T."/>
            <person name="Saito S."/>
            <person name="Mori K."/>
            <person name="Huang L."/>
            <person name="Sciavilla P."/>
            <person name="Sandri C."/>
            <person name="Spiezio C."/>
            <person name="Vitali F."/>
            <person name="Cavalieri D."/>
            <person name="Perpetuini G."/>
            <person name="Tofalo R."/>
            <person name="Bonetti A."/>
            <person name="Arita M."/>
            <person name="Mattarelli P."/>
        </authorList>
    </citation>
    <scope>NUCLEOTIDE SEQUENCE [LARGE SCALE GENOMIC DNA]</scope>
    <source>
        <strain evidence="7 10">RST16</strain>
        <strain evidence="8 9">RST8</strain>
    </source>
</reference>
<keyword evidence="1" id="KW-0540">Nuclease</keyword>
<proteinExistence type="predicted"/>
<sequence length="188" mass="21347">MSFPVFFDTCTLFGEAVNDLILRLAEARFFTPYWSKDVLGELHRNLTIRIGEERANKRIHVMTTVFPDAMVTGYETLIEGMTCDPKDRHVLAAADHSPAGTLVTFNLKDFPPSSTEPLHMEVRHPDDFLLDVLDLDPGKVGWICHTALRSYRRYPQTPEDYTHLMLQSGLPNFAAHIYPVLDALDEGE</sequence>
<dbReference type="EMBL" id="RZNZ01000010">
    <property type="protein sequence ID" value="KAA8819555.1"/>
    <property type="molecule type" value="Genomic_DNA"/>
</dbReference>
<dbReference type="Proteomes" id="UP000345527">
    <property type="component" value="Unassembled WGS sequence"/>
</dbReference>
<dbReference type="Pfam" id="PF13470">
    <property type="entry name" value="PIN_3"/>
    <property type="match status" value="1"/>
</dbReference>
<dbReference type="InterPro" id="IPR058652">
    <property type="entry name" value="VapC50_C"/>
</dbReference>
<gene>
    <name evidence="8" type="ORF">EM848_05720</name>
    <name evidence="7" type="ORF">EMO90_07910</name>
</gene>
<feature type="domain" description="VapC50 C-terminal" evidence="6">
    <location>
        <begin position="125"/>
        <end position="177"/>
    </location>
</feature>
<dbReference type="AlphaFoldDB" id="A0A5J5DU86"/>
<dbReference type="GO" id="GO:0046872">
    <property type="term" value="F:metal ion binding"/>
    <property type="evidence" value="ECO:0007669"/>
    <property type="project" value="UniProtKB-KW"/>
</dbReference>
<evidence type="ECO:0000256" key="3">
    <source>
        <dbReference type="ARBA" id="ARBA00022801"/>
    </source>
</evidence>
<evidence type="ECO:0000313" key="10">
    <source>
        <dbReference type="Proteomes" id="UP000374630"/>
    </source>
</evidence>
<keyword evidence="10" id="KW-1185">Reference proteome</keyword>
<evidence type="ECO:0000259" key="6">
    <source>
        <dbReference type="Pfam" id="PF26343"/>
    </source>
</evidence>
<dbReference type="GO" id="GO:0004518">
    <property type="term" value="F:nuclease activity"/>
    <property type="evidence" value="ECO:0007669"/>
    <property type="project" value="UniProtKB-KW"/>
</dbReference>
<dbReference type="GO" id="GO:0016787">
    <property type="term" value="F:hydrolase activity"/>
    <property type="evidence" value="ECO:0007669"/>
    <property type="project" value="UniProtKB-KW"/>
</dbReference>
<accession>A0A5J5DU86</accession>
<dbReference type="Pfam" id="PF26343">
    <property type="entry name" value="VapC50_C"/>
    <property type="match status" value="1"/>
</dbReference>
<evidence type="ECO:0000313" key="9">
    <source>
        <dbReference type="Proteomes" id="UP000345527"/>
    </source>
</evidence>
<evidence type="ECO:0000256" key="1">
    <source>
        <dbReference type="ARBA" id="ARBA00022722"/>
    </source>
</evidence>
<feature type="domain" description="PIN" evidence="5">
    <location>
        <begin position="5"/>
        <end position="107"/>
    </location>
</feature>
<keyword evidence="2" id="KW-0479">Metal-binding</keyword>
<keyword evidence="3" id="KW-0378">Hydrolase</keyword>
<protein>
    <submittedName>
        <fullName evidence="8">PIN domain-containing protein</fullName>
    </submittedName>
</protein>
<dbReference type="RefSeq" id="WP_150353970.1">
    <property type="nucleotide sequence ID" value="NZ_RZNZ01000010.1"/>
</dbReference>
<evidence type="ECO:0000256" key="4">
    <source>
        <dbReference type="ARBA" id="ARBA00022842"/>
    </source>
</evidence>